<organism evidence="2 3">
    <name type="scientific">Synaphobranchus kaupii</name>
    <name type="common">Kaup's arrowtooth eel</name>
    <dbReference type="NCBI Taxonomy" id="118154"/>
    <lineage>
        <taxon>Eukaryota</taxon>
        <taxon>Metazoa</taxon>
        <taxon>Chordata</taxon>
        <taxon>Craniata</taxon>
        <taxon>Vertebrata</taxon>
        <taxon>Euteleostomi</taxon>
        <taxon>Actinopterygii</taxon>
        <taxon>Neopterygii</taxon>
        <taxon>Teleostei</taxon>
        <taxon>Anguilliformes</taxon>
        <taxon>Synaphobranchidae</taxon>
        <taxon>Synaphobranchus</taxon>
    </lineage>
</organism>
<evidence type="ECO:0000313" key="3">
    <source>
        <dbReference type="Proteomes" id="UP001152622"/>
    </source>
</evidence>
<feature type="compositionally biased region" description="Low complexity" evidence="1">
    <location>
        <begin position="176"/>
        <end position="187"/>
    </location>
</feature>
<keyword evidence="3" id="KW-1185">Reference proteome</keyword>
<protein>
    <submittedName>
        <fullName evidence="2">Uncharacterized protein</fullName>
    </submittedName>
</protein>
<accession>A0A9Q1F5A1</accession>
<dbReference type="AlphaFoldDB" id="A0A9Q1F5A1"/>
<reference evidence="2" key="1">
    <citation type="journal article" date="2023" name="Science">
        <title>Genome structures resolve the early diversification of teleost fishes.</title>
        <authorList>
            <person name="Parey E."/>
            <person name="Louis A."/>
            <person name="Montfort J."/>
            <person name="Bouchez O."/>
            <person name="Roques C."/>
            <person name="Iampietro C."/>
            <person name="Lluch J."/>
            <person name="Castinel A."/>
            <person name="Donnadieu C."/>
            <person name="Desvignes T."/>
            <person name="Floi Bucao C."/>
            <person name="Jouanno E."/>
            <person name="Wen M."/>
            <person name="Mejri S."/>
            <person name="Dirks R."/>
            <person name="Jansen H."/>
            <person name="Henkel C."/>
            <person name="Chen W.J."/>
            <person name="Zahm M."/>
            <person name="Cabau C."/>
            <person name="Klopp C."/>
            <person name="Thompson A.W."/>
            <person name="Robinson-Rechavi M."/>
            <person name="Braasch I."/>
            <person name="Lecointre G."/>
            <person name="Bobe J."/>
            <person name="Postlethwait J.H."/>
            <person name="Berthelot C."/>
            <person name="Roest Crollius H."/>
            <person name="Guiguen Y."/>
        </authorList>
    </citation>
    <scope>NUCLEOTIDE SEQUENCE</scope>
    <source>
        <strain evidence="2">WJC10195</strain>
    </source>
</reference>
<dbReference type="Proteomes" id="UP001152622">
    <property type="component" value="Chromosome 8"/>
</dbReference>
<name>A0A9Q1F5A1_SYNKA</name>
<sequence>MKAAPVRGPGTQYGGPPPPPPGSVQCAVCPYPGPGTGTLGQVSWRVDYGRRNPTFCRSAGYNVTSVAVHRSDKCGVISCPRRLSFSLSGEFRHRAGNDAGGQRSTTPCHPAFPQPSWRPFQEPGTFPRLERRSPSGAVDLRDPDLRVLGTFGLSCPAGTADLCPPPAVERSVSRETSTAPAPPLASAVRTEARNGELGFGAEVDPGIELERASGEINYGEGGGRPCL</sequence>
<dbReference type="EMBL" id="JAINUF010000008">
    <property type="protein sequence ID" value="KAJ8351457.1"/>
    <property type="molecule type" value="Genomic_DNA"/>
</dbReference>
<feature type="compositionally biased region" description="Basic and acidic residues" evidence="1">
    <location>
        <begin position="128"/>
        <end position="141"/>
    </location>
</feature>
<comment type="caution">
    <text evidence="2">The sequence shown here is derived from an EMBL/GenBank/DDBJ whole genome shotgun (WGS) entry which is preliminary data.</text>
</comment>
<evidence type="ECO:0000313" key="2">
    <source>
        <dbReference type="EMBL" id="KAJ8351457.1"/>
    </source>
</evidence>
<feature type="region of interest" description="Disordered" evidence="1">
    <location>
        <begin position="166"/>
        <end position="190"/>
    </location>
</feature>
<evidence type="ECO:0000256" key="1">
    <source>
        <dbReference type="SAM" id="MobiDB-lite"/>
    </source>
</evidence>
<proteinExistence type="predicted"/>
<gene>
    <name evidence="2" type="ORF">SKAU_G00229330</name>
</gene>
<feature type="region of interest" description="Disordered" evidence="1">
    <location>
        <begin position="95"/>
        <end position="141"/>
    </location>
</feature>